<evidence type="ECO:0000256" key="1">
    <source>
        <dbReference type="SAM" id="MobiDB-lite"/>
    </source>
</evidence>
<evidence type="ECO:0000313" key="3">
    <source>
        <dbReference type="EMBL" id="VDC25008.1"/>
    </source>
</evidence>
<dbReference type="RefSeq" id="WP_282432571.1">
    <property type="nucleotide sequence ID" value="NZ_CBCRXF010000011.1"/>
</dbReference>
<organism evidence="3 4">
    <name type="scientific">Filibacter tadaridae</name>
    <dbReference type="NCBI Taxonomy" id="2483811"/>
    <lineage>
        <taxon>Bacteria</taxon>
        <taxon>Bacillati</taxon>
        <taxon>Bacillota</taxon>
        <taxon>Bacilli</taxon>
        <taxon>Bacillales</taxon>
        <taxon>Caryophanaceae</taxon>
        <taxon>Filibacter</taxon>
    </lineage>
</organism>
<dbReference type="SUPFAM" id="SSF53649">
    <property type="entry name" value="Alkaline phosphatase-like"/>
    <property type="match status" value="1"/>
</dbReference>
<dbReference type="InterPro" id="IPR017850">
    <property type="entry name" value="Alkaline_phosphatase_core_sf"/>
</dbReference>
<dbReference type="GO" id="GO:0015024">
    <property type="term" value="F:glucuronate-2-sulfatase activity"/>
    <property type="evidence" value="ECO:0007669"/>
    <property type="project" value="TreeGrafter"/>
</dbReference>
<dbReference type="Gene3D" id="3.40.720.10">
    <property type="entry name" value="Alkaline Phosphatase, subunit A"/>
    <property type="match status" value="1"/>
</dbReference>
<evidence type="ECO:0000259" key="2">
    <source>
        <dbReference type="Pfam" id="PF00884"/>
    </source>
</evidence>
<dbReference type="GO" id="GO:0004065">
    <property type="term" value="F:arylsulfatase activity"/>
    <property type="evidence" value="ECO:0007669"/>
    <property type="project" value="TreeGrafter"/>
</dbReference>
<dbReference type="EC" id="3.1.6.6" evidence="3"/>
<feature type="region of interest" description="Disordered" evidence="1">
    <location>
        <begin position="176"/>
        <end position="199"/>
    </location>
</feature>
<dbReference type="Proteomes" id="UP000270468">
    <property type="component" value="Unassembled WGS sequence"/>
</dbReference>
<dbReference type="InterPro" id="IPR000917">
    <property type="entry name" value="Sulfatase_N"/>
</dbReference>
<dbReference type="PANTHER" id="PTHR46615:SF1">
    <property type="entry name" value="ARYLSULFATASE K"/>
    <property type="match status" value="1"/>
</dbReference>
<protein>
    <submittedName>
        <fullName evidence="3">Choline-sulfatase</fullName>
        <ecNumber evidence="3">3.1.6.6</ecNumber>
    </submittedName>
</protein>
<dbReference type="PANTHER" id="PTHR46615">
    <property type="entry name" value="ARYLSULFATASE K"/>
    <property type="match status" value="1"/>
</dbReference>
<dbReference type="GO" id="GO:0047753">
    <property type="term" value="F:choline-sulfatase activity"/>
    <property type="evidence" value="ECO:0007669"/>
    <property type="project" value="UniProtKB-EC"/>
</dbReference>
<gene>
    <name evidence="3" type="primary">betC</name>
    <name evidence="3" type="ORF">FILTAD_01139</name>
</gene>
<name>A0A3P5WTQ6_9BACL</name>
<dbReference type="EMBL" id="UXAV01000031">
    <property type="protein sequence ID" value="VDC25008.1"/>
    <property type="molecule type" value="Genomic_DNA"/>
</dbReference>
<keyword evidence="4" id="KW-1185">Reference proteome</keyword>
<reference evidence="3 4" key="1">
    <citation type="submission" date="2018-11" db="EMBL/GenBank/DDBJ databases">
        <authorList>
            <person name="Criscuolo A."/>
        </authorList>
    </citation>
    <scope>NUCLEOTIDE SEQUENCE [LARGE SCALE GENOMIC DNA]</scope>
    <source>
        <strain evidence="3">ATB-66</strain>
    </source>
</reference>
<feature type="domain" description="Sulfatase N-terminal" evidence="2">
    <location>
        <begin position="15"/>
        <end position="399"/>
    </location>
</feature>
<accession>A0A3P5WTQ6</accession>
<proteinExistence type="predicted"/>
<evidence type="ECO:0000313" key="4">
    <source>
        <dbReference type="Proteomes" id="UP000270468"/>
    </source>
</evidence>
<dbReference type="CDD" id="cd16035">
    <property type="entry name" value="sulfatase_like"/>
    <property type="match status" value="1"/>
</dbReference>
<dbReference type="Pfam" id="PF00884">
    <property type="entry name" value="Sulfatase"/>
    <property type="match status" value="1"/>
</dbReference>
<dbReference type="AlphaFoldDB" id="A0A3P5WTQ6"/>
<sequence length="597" mass="66765">MEEQNNNYSNKKKQPNILFLMVDEERFPSVYETKALQEWRKKHLVAQEWLRKKGMEFCNHYAGSTACAPSRATLYTGQYPSLHGVTQTPGAAKGSFDPDVFWLDPNTVPTMGDYFRTAGYSTFWKGKWHASAEDILIPGTHEALPSYDPKTGIPDKTKEKMYEKANRLDSFGYSDWIGPEPHGTDPRNSASSAGTGTSGRDEVFAAETVELIKSLHEQSSCHTDENPWFIMCSFLNPHDIALYGALSAIFPNFNFEVDPTLPYIPPAPTARESLLTKPSAQGSYRTTYPKALQPINDNNFYRQLYYSLQKKVDDEMLKVLVALENSRFYENTIIVFTADHGDQLGAHGGLHQKWYNMYEESIHVPLIIHSPTLFNEGKCTEMLTSHVDVLPTLLGLAGIDADLAREKLSIDHTEALPLVGRNLKPLLHGHKTCIGANEPIYFMTDDDVFKGLNQTNAVTGKPYTSVVEPNDIEAVITTLETGKNSSEEIWKFARYFDNPQFWTEPGCADTVVTGLDDGCESTIKTEPVPEQFELYNLTQDPLEEKNLADPVFATTKSAIIQSVLMKTLEEQCRLKRIAPTSGDVPGMPGCGCKGEKL</sequence>
<keyword evidence="3" id="KW-0378">Hydrolase</keyword>
<dbReference type="InterPro" id="IPR051849">
    <property type="entry name" value="GAG-degrading_sulfatase"/>
</dbReference>